<evidence type="ECO:0000256" key="2">
    <source>
        <dbReference type="ARBA" id="ARBA00022900"/>
    </source>
</evidence>
<name>A0A670K6L4_PODMU</name>
<keyword evidence="3" id="KW-1015">Disulfide bond</keyword>
<evidence type="ECO:0000313" key="6">
    <source>
        <dbReference type="Ensembl" id="ENSPMRP00000033193.1"/>
    </source>
</evidence>
<keyword evidence="4" id="KW-0732">Signal</keyword>
<keyword evidence="1" id="KW-0646">Protease inhibitor</keyword>
<evidence type="ECO:0000256" key="4">
    <source>
        <dbReference type="SAM" id="SignalP"/>
    </source>
</evidence>
<protein>
    <recommendedName>
        <fullName evidence="5">BPTI/Kunitz inhibitor domain-containing protein</fullName>
    </recommendedName>
</protein>
<dbReference type="Ensembl" id="ENSPMRT00000035212.1">
    <property type="protein sequence ID" value="ENSPMRP00000033193.1"/>
    <property type="gene ID" value="ENSPMRG00000021524.1"/>
</dbReference>
<dbReference type="InterPro" id="IPR020901">
    <property type="entry name" value="Prtase_inh_Kunz-CS"/>
</dbReference>
<dbReference type="PANTHER" id="PTHR47247">
    <property type="entry name" value="KUNITZ-TYPE PROTEASE INHIBITOR 2"/>
    <property type="match status" value="1"/>
</dbReference>
<dbReference type="GeneTree" id="ENSGT00960000189958"/>
<reference evidence="6" key="3">
    <citation type="submission" date="2025-09" db="UniProtKB">
        <authorList>
            <consortium name="Ensembl"/>
        </authorList>
    </citation>
    <scope>IDENTIFICATION</scope>
</reference>
<dbReference type="Gene3D" id="4.10.410.10">
    <property type="entry name" value="Pancreatic trypsin inhibitor Kunitz domain"/>
    <property type="match status" value="1"/>
</dbReference>
<dbReference type="GO" id="GO:0004867">
    <property type="term" value="F:serine-type endopeptidase inhibitor activity"/>
    <property type="evidence" value="ECO:0007669"/>
    <property type="project" value="UniProtKB-KW"/>
</dbReference>
<organism evidence="6 7">
    <name type="scientific">Podarcis muralis</name>
    <name type="common">Wall lizard</name>
    <name type="synonym">Lacerta muralis</name>
    <dbReference type="NCBI Taxonomy" id="64176"/>
    <lineage>
        <taxon>Eukaryota</taxon>
        <taxon>Metazoa</taxon>
        <taxon>Chordata</taxon>
        <taxon>Craniata</taxon>
        <taxon>Vertebrata</taxon>
        <taxon>Euteleostomi</taxon>
        <taxon>Lepidosauria</taxon>
        <taxon>Squamata</taxon>
        <taxon>Bifurcata</taxon>
        <taxon>Unidentata</taxon>
        <taxon>Episquamata</taxon>
        <taxon>Laterata</taxon>
        <taxon>Lacertibaenia</taxon>
        <taxon>Lacertidae</taxon>
        <taxon>Podarcis</taxon>
    </lineage>
</organism>
<evidence type="ECO:0000256" key="1">
    <source>
        <dbReference type="ARBA" id="ARBA00022690"/>
    </source>
</evidence>
<dbReference type="InterPro" id="IPR036880">
    <property type="entry name" value="Kunitz_BPTI_sf"/>
</dbReference>
<dbReference type="OMA" id="NENECYQ"/>
<reference evidence="6" key="2">
    <citation type="submission" date="2025-08" db="UniProtKB">
        <authorList>
            <consortium name="Ensembl"/>
        </authorList>
    </citation>
    <scope>IDENTIFICATION</scope>
</reference>
<feature type="chain" id="PRO_5025461720" description="BPTI/Kunitz inhibitor domain-containing protein" evidence="4">
    <location>
        <begin position="20"/>
        <end position="95"/>
    </location>
</feature>
<evidence type="ECO:0000313" key="7">
    <source>
        <dbReference type="Proteomes" id="UP000472272"/>
    </source>
</evidence>
<evidence type="ECO:0000256" key="3">
    <source>
        <dbReference type="ARBA" id="ARBA00023157"/>
    </source>
</evidence>
<proteinExistence type="predicted"/>
<accession>A0A670K6L4</accession>
<dbReference type="AlphaFoldDB" id="A0A670K6L4"/>
<dbReference type="PROSITE" id="PS00280">
    <property type="entry name" value="BPTI_KUNITZ_1"/>
    <property type="match status" value="1"/>
</dbReference>
<evidence type="ECO:0000259" key="5">
    <source>
        <dbReference type="PROSITE" id="PS50279"/>
    </source>
</evidence>
<feature type="signal peptide" evidence="4">
    <location>
        <begin position="1"/>
        <end position="19"/>
    </location>
</feature>
<feature type="domain" description="BPTI/Kunitz inhibitor" evidence="5">
    <location>
        <begin position="38"/>
        <end position="88"/>
    </location>
</feature>
<reference evidence="6 7" key="1">
    <citation type="journal article" date="2019" name="Proc. Natl. Acad. Sci. U.S.A.">
        <title>Regulatory changes in pterin and carotenoid genes underlie balanced color polymorphisms in the wall lizard.</title>
        <authorList>
            <person name="Andrade P."/>
            <person name="Pinho C."/>
            <person name="Perez I de Lanuza G."/>
            <person name="Afonso S."/>
            <person name="Brejcha J."/>
            <person name="Rubin C.J."/>
            <person name="Wallerman O."/>
            <person name="Pereira P."/>
            <person name="Sabatino S.J."/>
            <person name="Bellati A."/>
            <person name="Pellitteri-Rosa D."/>
            <person name="Bosakova Z."/>
            <person name="Bunikis I."/>
            <person name="Carretero M.A."/>
            <person name="Feiner N."/>
            <person name="Marsik P."/>
            <person name="Pauperio F."/>
            <person name="Salvi D."/>
            <person name="Soler L."/>
            <person name="While G.M."/>
            <person name="Uller T."/>
            <person name="Font E."/>
            <person name="Andersson L."/>
            <person name="Carneiro M."/>
        </authorList>
    </citation>
    <scope>NUCLEOTIDE SEQUENCE</scope>
</reference>
<dbReference type="SMART" id="SM00131">
    <property type="entry name" value="KU"/>
    <property type="match status" value="1"/>
</dbReference>
<keyword evidence="2" id="KW-0722">Serine protease inhibitor</keyword>
<dbReference type="PANTHER" id="PTHR47247:SF1">
    <property type="entry name" value="KUNITZ-TYPE PROTEASE INHIBITOR 2"/>
    <property type="match status" value="1"/>
</dbReference>
<dbReference type="Proteomes" id="UP000472272">
    <property type="component" value="Chromosome 15"/>
</dbReference>
<keyword evidence="7" id="KW-1185">Reference proteome</keyword>
<dbReference type="PRINTS" id="PR00759">
    <property type="entry name" value="BASICPTASE"/>
</dbReference>
<dbReference type="Pfam" id="PF00014">
    <property type="entry name" value="Kunitz_BPTI"/>
    <property type="match status" value="1"/>
</dbReference>
<dbReference type="InterPro" id="IPR002223">
    <property type="entry name" value="Kunitz_BPTI"/>
</dbReference>
<dbReference type="PROSITE" id="PS50279">
    <property type="entry name" value="BPTI_KUNITZ_2"/>
    <property type="match status" value="1"/>
</dbReference>
<sequence>LPLSSLISLFSNLCQLSSGLRVLAFLCFYPPDGLPDKCKLPKNVGRCKASFTRFFFNVETLKCEEFIFGGCKANENNFLNENECYQECGRFGKNK</sequence>
<dbReference type="SUPFAM" id="SSF57362">
    <property type="entry name" value="BPTI-like"/>
    <property type="match status" value="1"/>
</dbReference>